<dbReference type="STRING" id="1120996.SAMN02746066_02361"/>
<evidence type="ECO:0000259" key="4">
    <source>
        <dbReference type="PROSITE" id="PS01124"/>
    </source>
</evidence>
<evidence type="ECO:0000256" key="3">
    <source>
        <dbReference type="ARBA" id="ARBA00023163"/>
    </source>
</evidence>
<proteinExistence type="predicted"/>
<dbReference type="PROSITE" id="PS01124">
    <property type="entry name" value="HTH_ARAC_FAMILY_2"/>
    <property type="match status" value="1"/>
</dbReference>
<dbReference type="InterPro" id="IPR020449">
    <property type="entry name" value="Tscrpt_reg_AraC-type_HTH"/>
</dbReference>
<keyword evidence="3" id="KW-0804">Transcription</keyword>
<evidence type="ECO:0000256" key="1">
    <source>
        <dbReference type="ARBA" id="ARBA00023015"/>
    </source>
</evidence>
<dbReference type="InterPro" id="IPR009057">
    <property type="entry name" value="Homeodomain-like_sf"/>
</dbReference>
<dbReference type="Pfam" id="PF12833">
    <property type="entry name" value="HTH_18"/>
    <property type="match status" value="1"/>
</dbReference>
<gene>
    <name evidence="5" type="ORF">SAMN02746066_02361</name>
</gene>
<protein>
    <submittedName>
        <fullName evidence="5">AraC-type DNA-binding protein</fullName>
    </submittedName>
</protein>
<keyword evidence="2 5" id="KW-0238">DNA-binding</keyword>
<keyword evidence="1" id="KW-0805">Transcription regulation</keyword>
<dbReference type="SMART" id="SM00342">
    <property type="entry name" value="HTH_ARAC"/>
    <property type="match status" value="1"/>
</dbReference>
<dbReference type="GO" id="GO:0003700">
    <property type="term" value="F:DNA-binding transcription factor activity"/>
    <property type="evidence" value="ECO:0007669"/>
    <property type="project" value="InterPro"/>
</dbReference>
<evidence type="ECO:0000313" key="5">
    <source>
        <dbReference type="EMBL" id="SHM53832.1"/>
    </source>
</evidence>
<name>A0A1M7JLB5_9FIRM</name>
<organism evidence="5 6">
    <name type="scientific">Anaerosporobacter mobilis DSM 15930</name>
    <dbReference type="NCBI Taxonomy" id="1120996"/>
    <lineage>
        <taxon>Bacteria</taxon>
        <taxon>Bacillati</taxon>
        <taxon>Bacillota</taxon>
        <taxon>Clostridia</taxon>
        <taxon>Lachnospirales</taxon>
        <taxon>Lachnospiraceae</taxon>
        <taxon>Anaerosporobacter</taxon>
    </lineage>
</organism>
<evidence type="ECO:0000313" key="6">
    <source>
        <dbReference type="Proteomes" id="UP000184038"/>
    </source>
</evidence>
<dbReference type="PANTHER" id="PTHR43280">
    <property type="entry name" value="ARAC-FAMILY TRANSCRIPTIONAL REGULATOR"/>
    <property type="match status" value="1"/>
</dbReference>
<dbReference type="AlphaFoldDB" id="A0A1M7JLB5"/>
<dbReference type="InterPro" id="IPR018060">
    <property type="entry name" value="HTH_AraC"/>
</dbReference>
<dbReference type="Proteomes" id="UP000184038">
    <property type="component" value="Unassembled WGS sequence"/>
</dbReference>
<dbReference type="PRINTS" id="PR00032">
    <property type="entry name" value="HTHARAC"/>
</dbReference>
<evidence type="ECO:0000256" key="2">
    <source>
        <dbReference type="ARBA" id="ARBA00023125"/>
    </source>
</evidence>
<dbReference type="PANTHER" id="PTHR43280:SF30">
    <property type="entry name" value="MMSAB OPERON REGULATORY PROTEIN"/>
    <property type="match status" value="1"/>
</dbReference>
<dbReference type="OrthoDB" id="249627at2"/>
<dbReference type="InterPro" id="IPR037923">
    <property type="entry name" value="HTH-like"/>
</dbReference>
<dbReference type="SUPFAM" id="SSF46689">
    <property type="entry name" value="Homeodomain-like"/>
    <property type="match status" value="1"/>
</dbReference>
<keyword evidence="6" id="KW-1185">Reference proteome</keyword>
<dbReference type="SUPFAM" id="SSF51215">
    <property type="entry name" value="Regulatory protein AraC"/>
    <property type="match status" value="1"/>
</dbReference>
<dbReference type="RefSeq" id="WP_084139217.1">
    <property type="nucleotide sequence ID" value="NZ_FRCP01000011.1"/>
</dbReference>
<reference evidence="5 6" key="1">
    <citation type="submission" date="2016-11" db="EMBL/GenBank/DDBJ databases">
        <authorList>
            <person name="Jaros S."/>
            <person name="Januszkiewicz K."/>
            <person name="Wedrychowicz H."/>
        </authorList>
    </citation>
    <scope>NUCLEOTIDE SEQUENCE [LARGE SCALE GENOMIC DNA]</scope>
    <source>
        <strain evidence="5 6">DSM 15930</strain>
    </source>
</reference>
<dbReference type="EMBL" id="FRCP01000011">
    <property type="protein sequence ID" value="SHM53832.1"/>
    <property type="molecule type" value="Genomic_DNA"/>
</dbReference>
<sequence>MLYNKNWSLLLTELINTEEFNYIWTGIFTATSSEWTHMSRALQEYEVFFMIDGTLHIADENRHYSISRGEYLIMHPTKKQYGFKPSYASFYWLHFTAPISSIHMELQLQKNNSIVLPNHGVVPNMERITILLSQLQETDRRYHHGYTSNTLALGVLLELYNQQAHILDNKFSGKEQLYQDILDYITWNKFGVIRVSDLAAYFGYHEKYISTFFKQMSGISLKQYLIKEMMEHAKAELTTTNKTIAQIAYSLGYSDSHNFTHAFKKVTGLSPSEYRFHSLSNPPFKDSSYDY</sequence>
<accession>A0A1M7JLB5</accession>
<feature type="domain" description="HTH araC/xylS-type" evidence="4">
    <location>
        <begin position="179"/>
        <end position="277"/>
    </location>
</feature>
<dbReference type="GO" id="GO:0043565">
    <property type="term" value="F:sequence-specific DNA binding"/>
    <property type="evidence" value="ECO:0007669"/>
    <property type="project" value="InterPro"/>
</dbReference>
<dbReference type="Gene3D" id="1.10.10.60">
    <property type="entry name" value="Homeodomain-like"/>
    <property type="match status" value="2"/>
</dbReference>